<gene>
    <name evidence="3" type="primary">cei</name>
    <name evidence="3" type="ORF">GCM10022231_20490</name>
</gene>
<dbReference type="Pfam" id="PF13399">
    <property type="entry name" value="LytR_C"/>
    <property type="match status" value="1"/>
</dbReference>
<evidence type="ECO:0000313" key="3">
    <source>
        <dbReference type="EMBL" id="GAA3960434.1"/>
    </source>
</evidence>
<organism evidence="3 4">
    <name type="scientific">Gordonia caeni</name>
    <dbReference type="NCBI Taxonomy" id="1007097"/>
    <lineage>
        <taxon>Bacteria</taxon>
        <taxon>Bacillati</taxon>
        <taxon>Actinomycetota</taxon>
        <taxon>Actinomycetes</taxon>
        <taxon>Mycobacteriales</taxon>
        <taxon>Gordoniaceae</taxon>
        <taxon>Gordonia</taxon>
    </lineage>
</organism>
<accession>A0ABP7P699</accession>
<keyword evidence="1" id="KW-0472">Membrane</keyword>
<evidence type="ECO:0000259" key="2">
    <source>
        <dbReference type="Pfam" id="PF13399"/>
    </source>
</evidence>
<feature type="transmembrane region" description="Helical" evidence="1">
    <location>
        <begin position="45"/>
        <end position="66"/>
    </location>
</feature>
<dbReference type="InterPro" id="IPR027381">
    <property type="entry name" value="LytR/CpsA/Psr_C"/>
</dbReference>
<reference evidence="4" key="1">
    <citation type="journal article" date="2019" name="Int. J. Syst. Evol. Microbiol.">
        <title>The Global Catalogue of Microorganisms (GCM) 10K type strain sequencing project: providing services to taxonomists for standard genome sequencing and annotation.</title>
        <authorList>
            <consortium name="The Broad Institute Genomics Platform"/>
            <consortium name="The Broad Institute Genome Sequencing Center for Infectious Disease"/>
            <person name="Wu L."/>
            <person name="Ma J."/>
        </authorList>
    </citation>
    <scope>NUCLEOTIDE SEQUENCE [LARGE SCALE GENOMIC DNA]</scope>
    <source>
        <strain evidence="4">JCM 16923</strain>
    </source>
</reference>
<evidence type="ECO:0000313" key="4">
    <source>
        <dbReference type="Proteomes" id="UP001418444"/>
    </source>
</evidence>
<protein>
    <submittedName>
        <fullName evidence="3">Envelope integrity protein Cei</fullName>
    </submittedName>
</protein>
<proteinExistence type="predicted"/>
<comment type="caution">
    <text evidence="3">The sequence shown here is derived from an EMBL/GenBank/DDBJ whole genome shotgun (WGS) entry which is preliminary data.</text>
</comment>
<keyword evidence="4" id="KW-1185">Reference proteome</keyword>
<evidence type="ECO:0000256" key="1">
    <source>
        <dbReference type="SAM" id="Phobius"/>
    </source>
</evidence>
<sequence length="240" mass="25253">MPIRRRGRRIPGLRADCLYSGHMVSKFATGYATDAQGRPFQRRNLTPAIVIGTVLAVVAITAWAFALTGNEEKTYPTACALPTSADAPSMQVVGRGDMLSVAPAAQSTFQVTVLNSAAARGQARSASEDLVAQGFAAGEPAYGDDTVYTDRDLHCVAQIRFGQGGQAAAAAVWLAMPCAQLVNDGRSGTDVDVALGEFYTGSRPSQDVQAALESLRSVDPRNPKSGVDRSLIEAVHAQPC</sequence>
<keyword evidence="1" id="KW-0812">Transmembrane</keyword>
<feature type="domain" description="LytR/CpsA/Psr regulator C-terminal" evidence="2">
    <location>
        <begin position="109"/>
        <end position="198"/>
    </location>
</feature>
<dbReference type="EMBL" id="BAAAZW010000005">
    <property type="protein sequence ID" value="GAA3960434.1"/>
    <property type="molecule type" value="Genomic_DNA"/>
</dbReference>
<dbReference type="Proteomes" id="UP001418444">
    <property type="component" value="Unassembled WGS sequence"/>
</dbReference>
<keyword evidence="1" id="KW-1133">Transmembrane helix</keyword>
<dbReference type="NCBIfam" id="NF035953">
    <property type="entry name" value="integrity_Cei"/>
    <property type="match status" value="1"/>
</dbReference>
<name>A0ABP7P699_9ACTN</name>